<evidence type="ECO:0000259" key="1">
    <source>
        <dbReference type="Pfam" id="PF02602"/>
    </source>
</evidence>
<organism evidence="2 3">
    <name type="scientific">Agrilactobacillus composti DSM 18527 = JCM 14202</name>
    <dbReference type="NCBI Taxonomy" id="1423734"/>
    <lineage>
        <taxon>Bacteria</taxon>
        <taxon>Bacillati</taxon>
        <taxon>Bacillota</taxon>
        <taxon>Bacilli</taxon>
        <taxon>Lactobacillales</taxon>
        <taxon>Lactobacillaceae</taxon>
        <taxon>Agrilactobacillus</taxon>
    </lineage>
</organism>
<dbReference type="OrthoDB" id="9930383at2"/>
<protein>
    <recommendedName>
        <fullName evidence="1">Tetrapyrrole biosynthesis uroporphyrinogen III synthase domain-containing protein</fullName>
    </recommendedName>
</protein>
<dbReference type="InterPro" id="IPR003754">
    <property type="entry name" value="4pyrrol_synth_uPrphyn_synth"/>
</dbReference>
<dbReference type="eggNOG" id="COG1587">
    <property type="taxonomic scope" value="Bacteria"/>
</dbReference>
<proteinExistence type="predicted"/>
<dbReference type="EMBL" id="AZGA01000057">
    <property type="protein sequence ID" value="KRM33128.1"/>
    <property type="molecule type" value="Genomic_DNA"/>
</dbReference>
<keyword evidence="3" id="KW-1185">Reference proteome</keyword>
<comment type="caution">
    <text evidence="2">The sequence shown here is derived from an EMBL/GenBank/DDBJ whole genome shotgun (WGS) entry which is preliminary data.</text>
</comment>
<name>X0PCR5_9LACO</name>
<dbReference type="Proteomes" id="UP000051236">
    <property type="component" value="Unassembled WGS sequence"/>
</dbReference>
<dbReference type="GO" id="GO:0004852">
    <property type="term" value="F:uroporphyrinogen-III synthase activity"/>
    <property type="evidence" value="ECO:0007669"/>
    <property type="project" value="InterPro"/>
</dbReference>
<dbReference type="AlphaFoldDB" id="X0PCR5"/>
<dbReference type="GO" id="GO:0033014">
    <property type="term" value="P:tetrapyrrole biosynthetic process"/>
    <property type="evidence" value="ECO:0007669"/>
    <property type="project" value="InterPro"/>
</dbReference>
<dbReference type="SUPFAM" id="SSF69618">
    <property type="entry name" value="HemD-like"/>
    <property type="match status" value="1"/>
</dbReference>
<dbReference type="RefSeq" id="WP_035450872.1">
    <property type="nucleotide sequence ID" value="NZ_AZGA01000057.1"/>
</dbReference>
<sequence>MAKKYLITRSQKSLPTRLLTRLLQQQTDFINLTELAPLHLQRKQIQLIKSADILALTSGFALQCIQPFFQNSAKKPQLAVISTRLQLLAQKAGFDSVLTSRSEQQDSLATMLRARMYARKRILWLRGDLSDRYNPLNLNAKNWQALVVYKNSVTYLQALRLAHLLQVQDYDKILVTSNSAFERIIDIDPKLSADFVSMSYKSAHLIQSKGFNAIAPKQGQQRLEAAVKLLLTDS</sequence>
<evidence type="ECO:0000313" key="3">
    <source>
        <dbReference type="Proteomes" id="UP000051236"/>
    </source>
</evidence>
<evidence type="ECO:0000313" key="2">
    <source>
        <dbReference type="EMBL" id="KRM33128.1"/>
    </source>
</evidence>
<dbReference type="STRING" id="1423734.FC83_GL003209"/>
<dbReference type="Gene3D" id="3.40.50.10090">
    <property type="match status" value="2"/>
</dbReference>
<feature type="domain" description="Tetrapyrrole biosynthesis uroporphyrinogen III synthase" evidence="1">
    <location>
        <begin position="29"/>
        <end position="213"/>
    </location>
</feature>
<gene>
    <name evidence="2" type="ORF">FC83_GL003209</name>
</gene>
<reference evidence="2 3" key="1">
    <citation type="journal article" date="2015" name="Genome Announc.">
        <title>Expanding the biotechnology potential of lactobacilli through comparative genomics of 213 strains and associated genera.</title>
        <authorList>
            <person name="Sun Z."/>
            <person name="Harris H.M."/>
            <person name="McCann A."/>
            <person name="Guo C."/>
            <person name="Argimon S."/>
            <person name="Zhang W."/>
            <person name="Yang X."/>
            <person name="Jeffery I.B."/>
            <person name="Cooney J.C."/>
            <person name="Kagawa T.F."/>
            <person name="Liu W."/>
            <person name="Song Y."/>
            <person name="Salvetti E."/>
            <person name="Wrobel A."/>
            <person name="Rasinkangas P."/>
            <person name="Parkhill J."/>
            <person name="Rea M.C."/>
            <person name="O'Sullivan O."/>
            <person name="Ritari J."/>
            <person name="Douillard F.P."/>
            <person name="Paul Ross R."/>
            <person name="Yang R."/>
            <person name="Briner A.E."/>
            <person name="Felis G.E."/>
            <person name="de Vos W.M."/>
            <person name="Barrangou R."/>
            <person name="Klaenhammer T.R."/>
            <person name="Caufield P.W."/>
            <person name="Cui Y."/>
            <person name="Zhang H."/>
            <person name="O'Toole P.W."/>
        </authorList>
    </citation>
    <scope>NUCLEOTIDE SEQUENCE [LARGE SCALE GENOMIC DNA]</scope>
    <source>
        <strain evidence="2 3">DSM 18527</strain>
    </source>
</reference>
<dbReference type="PATRIC" id="fig|1423734.3.peg.3258"/>
<dbReference type="Pfam" id="PF02602">
    <property type="entry name" value="HEM4"/>
    <property type="match status" value="1"/>
</dbReference>
<accession>X0PCR5</accession>
<dbReference type="InterPro" id="IPR036108">
    <property type="entry name" value="4pyrrol_syn_uPrphyn_synt_sf"/>
</dbReference>